<proteinExistence type="predicted"/>
<organism evidence="2 3">
    <name type="scientific">Cohnella luojiensis</name>
    <dbReference type="NCBI Taxonomy" id="652876"/>
    <lineage>
        <taxon>Bacteria</taxon>
        <taxon>Bacillati</taxon>
        <taxon>Bacillota</taxon>
        <taxon>Bacilli</taxon>
        <taxon>Bacillales</taxon>
        <taxon>Paenibacillaceae</taxon>
        <taxon>Cohnella</taxon>
    </lineage>
</organism>
<dbReference type="RefSeq" id="WP_135154662.1">
    <property type="nucleotide sequence ID" value="NZ_SOMN01000071.1"/>
</dbReference>
<sequence length="111" mass="12235">MQQISPVCHDTVFPLLGRKVCAVTQDGKHYYGTISDVRDGRVLLTGCTIGDGPLTLAAAKNENKIKKPNPKKKAKLSGLYDGYGGYGYGYGSYWFPFAFITSLFLLTLFFI</sequence>
<protein>
    <submittedName>
        <fullName evidence="2">Uncharacterized protein</fullName>
    </submittedName>
</protein>
<comment type="caution">
    <text evidence="2">The sequence shown here is derived from an EMBL/GenBank/DDBJ whole genome shotgun (WGS) entry which is preliminary data.</text>
</comment>
<keyword evidence="1" id="KW-0812">Transmembrane</keyword>
<evidence type="ECO:0000313" key="3">
    <source>
        <dbReference type="Proteomes" id="UP000297900"/>
    </source>
</evidence>
<evidence type="ECO:0000313" key="2">
    <source>
        <dbReference type="EMBL" id="TFE19348.1"/>
    </source>
</evidence>
<keyword evidence="1" id="KW-1133">Transmembrane helix</keyword>
<accession>A0A4Y8LPH5</accession>
<dbReference type="AlphaFoldDB" id="A0A4Y8LPH5"/>
<dbReference type="Proteomes" id="UP000297900">
    <property type="component" value="Unassembled WGS sequence"/>
</dbReference>
<dbReference type="EMBL" id="SOMN01000071">
    <property type="protein sequence ID" value="TFE19348.1"/>
    <property type="molecule type" value="Genomic_DNA"/>
</dbReference>
<name>A0A4Y8LPH5_9BACL</name>
<keyword evidence="1" id="KW-0472">Membrane</keyword>
<keyword evidence="3" id="KW-1185">Reference proteome</keyword>
<dbReference type="OrthoDB" id="2639081at2"/>
<evidence type="ECO:0000256" key="1">
    <source>
        <dbReference type="SAM" id="Phobius"/>
    </source>
</evidence>
<feature type="transmembrane region" description="Helical" evidence="1">
    <location>
        <begin position="93"/>
        <end position="110"/>
    </location>
</feature>
<reference evidence="2 3" key="1">
    <citation type="submission" date="2019-03" db="EMBL/GenBank/DDBJ databases">
        <title>Cohnella endophytica sp. nov., a novel endophytic bacterium isolated from bark of Sonneratia apetala.</title>
        <authorList>
            <person name="Tuo L."/>
        </authorList>
    </citation>
    <scope>NUCLEOTIDE SEQUENCE [LARGE SCALE GENOMIC DNA]</scope>
    <source>
        <strain evidence="2 3">CCTCC AB 208254</strain>
    </source>
</reference>
<gene>
    <name evidence="2" type="ORF">E2980_23495</name>
</gene>